<organism evidence="1">
    <name type="scientific">bioreactor metagenome</name>
    <dbReference type="NCBI Taxonomy" id="1076179"/>
    <lineage>
        <taxon>unclassified sequences</taxon>
        <taxon>metagenomes</taxon>
        <taxon>ecological metagenomes</taxon>
    </lineage>
</organism>
<sequence length="134" mass="14570">MTGKQRFNDNGHRSVVKCSMKDFIAADLYLRTRAAYDAVKTDVGNRGINIAAGSGGTDKEHMTVGSGAPQSVGDRTGWGKVVFRNCAVDIEKQIVFIIVLFHTAHASNPCCVHIIRQKHAVAGCRSHALAYRVE</sequence>
<reference evidence="1" key="1">
    <citation type="submission" date="2019-08" db="EMBL/GenBank/DDBJ databases">
        <authorList>
            <person name="Kucharzyk K."/>
            <person name="Murdoch R.W."/>
            <person name="Higgins S."/>
            <person name="Loffler F."/>
        </authorList>
    </citation>
    <scope>NUCLEOTIDE SEQUENCE</scope>
</reference>
<comment type="caution">
    <text evidence="1">The sequence shown here is derived from an EMBL/GenBank/DDBJ whole genome shotgun (WGS) entry which is preliminary data.</text>
</comment>
<protein>
    <submittedName>
        <fullName evidence="1">Uncharacterized protein</fullName>
    </submittedName>
</protein>
<gene>
    <name evidence="1" type="ORF">SDC9_110860</name>
</gene>
<proteinExistence type="predicted"/>
<accession>A0A645BEU2</accession>
<name>A0A645BEU2_9ZZZZ</name>
<dbReference type="EMBL" id="VSSQ01019708">
    <property type="protein sequence ID" value="MPM63975.1"/>
    <property type="molecule type" value="Genomic_DNA"/>
</dbReference>
<dbReference type="AlphaFoldDB" id="A0A645BEU2"/>
<evidence type="ECO:0000313" key="1">
    <source>
        <dbReference type="EMBL" id="MPM63975.1"/>
    </source>
</evidence>